<dbReference type="Gene3D" id="3.90.226.10">
    <property type="entry name" value="2-enoyl-CoA Hydratase, Chain A, domain 1"/>
    <property type="match status" value="1"/>
</dbReference>
<comment type="similarity">
    <text evidence="1 2">Belongs to the enoyl-CoA hydratase/isomerase family.</text>
</comment>
<dbReference type="GO" id="GO:0005739">
    <property type="term" value="C:mitochondrion"/>
    <property type="evidence" value="ECO:0007669"/>
    <property type="project" value="TreeGrafter"/>
</dbReference>
<proteinExistence type="inferred from homology"/>
<dbReference type="PANTHER" id="PTHR11941:SF158">
    <property type="entry name" value="ENOYL-COA HYDRATASE (AFU_ORTHOLOGUE AFUA_2G10650)"/>
    <property type="match status" value="1"/>
</dbReference>
<dbReference type="InterPro" id="IPR001753">
    <property type="entry name" value="Enoyl-CoA_hydra/iso"/>
</dbReference>
<dbReference type="Proteomes" id="UP000054845">
    <property type="component" value="Unassembled WGS sequence"/>
</dbReference>
<dbReference type="PANTHER" id="PTHR11941">
    <property type="entry name" value="ENOYL-COA HYDRATASE-RELATED"/>
    <property type="match status" value="1"/>
</dbReference>
<dbReference type="AlphaFoldDB" id="A0A0P1BGD6"/>
<dbReference type="FunFam" id="3.90.226.10:FF:000104">
    <property type="entry name" value="Related to enoyl-CoA hydratase"/>
    <property type="match status" value="1"/>
</dbReference>
<dbReference type="OrthoDB" id="2139957at2759"/>
<dbReference type="STRING" id="401625.A0A0P1BGD6"/>
<name>A0A0P1BGD6_9BASI</name>
<evidence type="ECO:0000256" key="1">
    <source>
        <dbReference type="ARBA" id="ARBA00005254"/>
    </source>
</evidence>
<evidence type="ECO:0000313" key="4">
    <source>
        <dbReference type="Proteomes" id="UP000054845"/>
    </source>
</evidence>
<protein>
    <submittedName>
        <fullName evidence="3">Enoyl-CoA hydratase</fullName>
    </submittedName>
</protein>
<dbReference type="SUPFAM" id="SSF52096">
    <property type="entry name" value="ClpP/crotonase"/>
    <property type="match status" value="1"/>
</dbReference>
<dbReference type="CDD" id="cd06558">
    <property type="entry name" value="crotonase-like"/>
    <property type="match status" value="1"/>
</dbReference>
<sequence>MSGFISPCPSVRSHLIVDLSTPKVLHLRLNRPKQLNAMTDALEEDLYSILDWYEFEPSLWLLIISGTGRAFCAGQDLLDWSKRAPLPRESTSGANGDHLALQHGQETDKFVGKIRAGGFGALSSRRSNKPVIAAVHGIAMGGGVEILLNCDLVVATSASIFALPEVSRGVVAAQGGIPRLAAVAGHHLASRLLLTGEKITAEQACSTYRFVTHLHILSPSTSDDLAQSQVLSKALELANQVIKNSPDAVQLTKAGLLDARNAARRVGAQRHRDPYANEDGVDALPIESYQSLRSRALYAGQNINEGLAAFAQKRPVQWADPPVIPDTTSTAAHHRLSKL</sequence>
<organism evidence="3 4">
    <name type="scientific">Ceraceosorus bombacis</name>
    <dbReference type="NCBI Taxonomy" id="401625"/>
    <lineage>
        <taxon>Eukaryota</taxon>
        <taxon>Fungi</taxon>
        <taxon>Dikarya</taxon>
        <taxon>Basidiomycota</taxon>
        <taxon>Ustilaginomycotina</taxon>
        <taxon>Exobasidiomycetes</taxon>
        <taxon>Ceraceosorales</taxon>
        <taxon>Ceraceosoraceae</taxon>
        <taxon>Ceraceosorus</taxon>
    </lineage>
</organism>
<accession>A0A0P1BGD6</accession>
<dbReference type="Pfam" id="PF00378">
    <property type="entry name" value="ECH_1"/>
    <property type="match status" value="1"/>
</dbReference>
<dbReference type="GO" id="GO:0003824">
    <property type="term" value="F:catalytic activity"/>
    <property type="evidence" value="ECO:0007669"/>
    <property type="project" value="InterPro"/>
</dbReference>
<dbReference type="InterPro" id="IPR018376">
    <property type="entry name" value="Enoyl-CoA_hyd/isom_CS"/>
</dbReference>
<dbReference type="PROSITE" id="PS00166">
    <property type="entry name" value="ENOYL_COA_HYDRATASE"/>
    <property type="match status" value="1"/>
</dbReference>
<dbReference type="GO" id="GO:0006635">
    <property type="term" value="P:fatty acid beta-oxidation"/>
    <property type="evidence" value="ECO:0007669"/>
    <property type="project" value="TreeGrafter"/>
</dbReference>
<reference evidence="4" key="1">
    <citation type="submission" date="2014-09" db="EMBL/GenBank/DDBJ databases">
        <authorList>
            <person name="Sharma Rahul"/>
            <person name="Thines Marco"/>
        </authorList>
    </citation>
    <scope>NUCLEOTIDE SEQUENCE [LARGE SCALE GENOMIC DNA]</scope>
</reference>
<dbReference type="InterPro" id="IPR029045">
    <property type="entry name" value="ClpP/crotonase-like_dom_sf"/>
</dbReference>
<evidence type="ECO:0000313" key="3">
    <source>
        <dbReference type="EMBL" id="CEH15285.1"/>
    </source>
</evidence>
<evidence type="ECO:0000256" key="2">
    <source>
        <dbReference type="RuleBase" id="RU003707"/>
    </source>
</evidence>
<keyword evidence="4" id="KW-1185">Reference proteome</keyword>
<dbReference type="EMBL" id="CCYA01000260">
    <property type="protein sequence ID" value="CEH15285.1"/>
    <property type="molecule type" value="Genomic_DNA"/>
</dbReference>